<feature type="compositionally biased region" description="Low complexity" evidence="1">
    <location>
        <begin position="45"/>
        <end position="62"/>
    </location>
</feature>
<sequence>MLERPWDANYVPATAYGAQVRHKIVPSTSHVHVYGVQYPSQAQPSYNNGSYSGSHNNSSSYSHHNHHQTHNSHGPSLHRSKSQGKSSSGSQYVRRRTRKTMKALPDDVVAKIFRYAGYDTPYHDRKGRSRMLSGRSTLLNIALVSKRFHGIVTPLLYERLEIHPQNEALVRETLIEEPTLTKHIHHLRVQMPKRFRTWVMKYNFSPLSFELISNYGTDLDILQHFRIDPYSLRRLYIGDAMSVDSRMCKYIANNFPKLEDVTIESPVSFHSQWNSDGLERTVSFFFPLRRLKHLRLHVNMNPSRTANIPPESTWADLVHFLPKLPERLQTLTFGSLGKNEEYLSVSDSLVKCVAYSGNPPSKRKGEKRINSDGVWSGRGTKWWKVEVPSYLKDRISVLERWGVRLKLDELYLY</sequence>
<dbReference type="EMBL" id="JAVHJO010000011">
    <property type="protein sequence ID" value="KAK6533312.1"/>
    <property type="molecule type" value="Genomic_DNA"/>
</dbReference>
<gene>
    <name evidence="2" type="ORF">TWF694_002264</name>
</gene>
<accession>A0AAV9X2R1</accession>
<evidence type="ECO:0000256" key="1">
    <source>
        <dbReference type="SAM" id="MobiDB-lite"/>
    </source>
</evidence>
<dbReference type="AlphaFoldDB" id="A0AAV9X2R1"/>
<keyword evidence="3" id="KW-1185">Reference proteome</keyword>
<feature type="region of interest" description="Disordered" evidence="1">
    <location>
        <begin position="44"/>
        <end position="100"/>
    </location>
</feature>
<dbReference type="Proteomes" id="UP001365542">
    <property type="component" value="Unassembled WGS sequence"/>
</dbReference>
<reference evidence="2 3" key="1">
    <citation type="submission" date="2019-10" db="EMBL/GenBank/DDBJ databases">
        <authorList>
            <person name="Palmer J.M."/>
        </authorList>
    </citation>
    <scope>NUCLEOTIDE SEQUENCE [LARGE SCALE GENOMIC DNA]</scope>
    <source>
        <strain evidence="2 3">TWF694</strain>
    </source>
</reference>
<organism evidence="2 3">
    <name type="scientific">Orbilia ellipsospora</name>
    <dbReference type="NCBI Taxonomy" id="2528407"/>
    <lineage>
        <taxon>Eukaryota</taxon>
        <taxon>Fungi</taxon>
        <taxon>Dikarya</taxon>
        <taxon>Ascomycota</taxon>
        <taxon>Pezizomycotina</taxon>
        <taxon>Orbiliomycetes</taxon>
        <taxon>Orbiliales</taxon>
        <taxon>Orbiliaceae</taxon>
        <taxon>Orbilia</taxon>
    </lineage>
</organism>
<evidence type="ECO:0008006" key="4">
    <source>
        <dbReference type="Google" id="ProtNLM"/>
    </source>
</evidence>
<evidence type="ECO:0000313" key="2">
    <source>
        <dbReference type="EMBL" id="KAK6533312.1"/>
    </source>
</evidence>
<evidence type="ECO:0000313" key="3">
    <source>
        <dbReference type="Proteomes" id="UP001365542"/>
    </source>
</evidence>
<feature type="compositionally biased region" description="Basic residues" evidence="1">
    <location>
        <begin position="63"/>
        <end position="82"/>
    </location>
</feature>
<name>A0AAV9X2R1_9PEZI</name>
<protein>
    <recommendedName>
        <fullName evidence="4">F-box domain-containing protein</fullName>
    </recommendedName>
</protein>
<proteinExistence type="predicted"/>
<comment type="caution">
    <text evidence="2">The sequence shown here is derived from an EMBL/GenBank/DDBJ whole genome shotgun (WGS) entry which is preliminary data.</text>
</comment>